<name>A0A815NK55_9BILA</name>
<dbReference type="Proteomes" id="UP000682733">
    <property type="component" value="Unassembled WGS sequence"/>
</dbReference>
<dbReference type="SUPFAM" id="SSF51197">
    <property type="entry name" value="Clavaminate synthase-like"/>
    <property type="match status" value="1"/>
</dbReference>
<evidence type="ECO:0000313" key="7">
    <source>
        <dbReference type="Proteomes" id="UP000663829"/>
    </source>
</evidence>
<dbReference type="EMBL" id="CAJNOK010016743">
    <property type="protein sequence ID" value="CAF1250932.1"/>
    <property type="molecule type" value="Genomic_DNA"/>
</dbReference>
<evidence type="ECO:0000313" key="4">
    <source>
        <dbReference type="EMBL" id="CAF1433153.1"/>
    </source>
</evidence>
<dbReference type="EMBL" id="CAJOBC010084074">
    <property type="protein sequence ID" value="CAF4311349.1"/>
    <property type="molecule type" value="Genomic_DNA"/>
</dbReference>
<dbReference type="InterPro" id="IPR044861">
    <property type="entry name" value="IPNS-like_FE2OG_OXY"/>
</dbReference>
<feature type="domain" description="Fe2OG dioxygenase" evidence="2">
    <location>
        <begin position="158"/>
        <end position="261"/>
    </location>
</feature>
<accession>A0A815NK55</accession>
<proteinExistence type="inferred from homology"/>
<keyword evidence="7" id="KW-1185">Reference proteome</keyword>
<dbReference type="AlphaFoldDB" id="A0A815NK55"/>
<dbReference type="Pfam" id="PF03171">
    <property type="entry name" value="2OG-FeII_Oxy"/>
    <property type="match status" value="1"/>
</dbReference>
<gene>
    <name evidence="4" type="ORF">GPM918_LOCUS34086</name>
    <name evidence="3" type="ORF">OVA965_LOCUS26274</name>
    <name evidence="6" type="ORF">SRO942_LOCUS34783</name>
    <name evidence="5" type="ORF">TMI583_LOCUS27012</name>
</gene>
<protein>
    <recommendedName>
        <fullName evidence="2">Fe2OG dioxygenase domain-containing protein</fullName>
    </recommendedName>
</protein>
<comment type="caution">
    <text evidence="4">The sequence shown here is derived from an EMBL/GenBank/DDBJ whole genome shotgun (WGS) entry which is preliminary data.</text>
</comment>
<evidence type="ECO:0000259" key="2">
    <source>
        <dbReference type="PROSITE" id="PS51471"/>
    </source>
</evidence>
<keyword evidence="1" id="KW-0408">Iron</keyword>
<organism evidence="4 7">
    <name type="scientific">Didymodactylos carnosus</name>
    <dbReference type="NCBI Taxonomy" id="1234261"/>
    <lineage>
        <taxon>Eukaryota</taxon>
        <taxon>Metazoa</taxon>
        <taxon>Spiralia</taxon>
        <taxon>Gnathifera</taxon>
        <taxon>Rotifera</taxon>
        <taxon>Eurotatoria</taxon>
        <taxon>Bdelloidea</taxon>
        <taxon>Philodinida</taxon>
        <taxon>Philodinidae</taxon>
        <taxon>Didymodactylos</taxon>
    </lineage>
</organism>
<dbReference type="GO" id="GO:0046872">
    <property type="term" value="F:metal ion binding"/>
    <property type="evidence" value="ECO:0007669"/>
    <property type="project" value="UniProtKB-KW"/>
</dbReference>
<keyword evidence="1" id="KW-0560">Oxidoreductase</keyword>
<dbReference type="EMBL" id="CAJOBA010038295">
    <property type="protein sequence ID" value="CAF4058317.1"/>
    <property type="molecule type" value="Genomic_DNA"/>
</dbReference>
<dbReference type="Proteomes" id="UP000677228">
    <property type="component" value="Unassembled WGS sequence"/>
</dbReference>
<dbReference type="InterPro" id="IPR005123">
    <property type="entry name" value="Oxoglu/Fe-dep_dioxygenase_dom"/>
</dbReference>
<reference evidence="4" key="1">
    <citation type="submission" date="2021-02" db="EMBL/GenBank/DDBJ databases">
        <authorList>
            <person name="Nowell W R."/>
        </authorList>
    </citation>
    <scope>NUCLEOTIDE SEQUENCE</scope>
</reference>
<comment type="similarity">
    <text evidence="1">Belongs to the iron/ascorbate-dependent oxidoreductase family.</text>
</comment>
<dbReference type="Pfam" id="PF14226">
    <property type="entry name" value="DIOX_N"/>
    <property type="match status" value="1"/>
</dbReference>
<dbReference type="InterPro" id="IPR026992">
    <property type="entry name" value="DIOX_N"/>
</dbReference>
<dbReference type="OrthoDB" id="288590at2759"/>
<evidence type="ECO:0000256" key="1">
    <source>
        <dbReference type="RuleBase" id="RU003682"/>
    </source>
</evidence>
<dbReference type="InterPro" id="IPR050231">
    <property type="entry name" value="Iron_ascorbate_oxido_reductase"/>
</dbReference>
<dbReference type="Proteomes" id="UP000663829">
    <property type="component" value="Unassembled WGS sequence"/>
</dbReference>
<evidence type="ECO:0000313" key="6">
    <source>
        <dbReference type="EMBL" id="CAF4311349.1"/>
    </source>
</evidence>
<evidence type="ECO:0000313" key="5">
    <source>
        <dbReference type="EMBL" id="CAF4058317.1"/>
    </source>
</evidence>
<sequence>MILKGRESCSPRFSPYLLPSDVPEVLTHLKNHGLNDLQSRMFTVAKEYFSLPLDEKLLYPITKQNEGYISLGQEKLDTAAKQNEAGPKVLIDQKECYNILKRTTKDDVPKILQENFALIEEFRWRSYSLCMQLLKYLAISFEIDENYFTEKHDWSADGGDLLRLLHYPPTDKTAIRAGMHSDYGSFTLLFQHENEGGLQVFDRHQNEWYNVEPCEDMCVVNTGDMLEYWTNGFVKSTIHRVMPLINNQDKDRYSIAFFSIANNHTLLTPIKAKFLVNGYQIYQKDEHAKDVFDYENRKVITAGEHLQMRLNRTYK</sequence>
<evidence type="ECO:0000313" key="3">
    <source>
        <dbReference type="EMBL" id="CAF1250932.1"/>
    </source>
</evidence>
<dbReference type="Gene3D" id="2.60.120.330">
    <property type="entry name" value="B-lactam Antibiotic, Isopenicillin N Synthase, Chain"/>
    <property type="match status" value="1"/>
</dbReference>
<dbReference type="GO" id="GO:0016491">
    <property type="term" value="F:oxidoreductase activity"/>
    <property type="evidence" value="ECO:0007669"/>
    <property type="project" value="UniProtKB-KW"/>
</dbReference>
<dbReference type="PANTHER" id="PTHR47990">
    <property type="entry name" value="2-OXOGLUTARATE (2OG) AND FE(II)-DEPENDENT OXYGENASE SUPERFAMILY PROTEIN-RELATED"/>
    <property type="match status" value="1"/>
</dbReference>
<dbReference type="Proteomes" id="UP000681722">
    <property type="component" value="Unassembled WGS sequence"/>
</dbReference>
<dbReference type="PROSITE" id="PS51471">
    <property type="entry name" value="FE2OG_OXY"/>
    <property type="match status" value="1"/>
</dbReference>
<keyword evidence="1" id="KW-0479">Metal-binding</keyword>
<dbReference type="InterPro" id="IPR027443">
    <property type="entry name" value="IPNS-like_sf"/>
</dbReference>
<dbReference type="EMBL" id="CAJNOQ010018636">
    <property type="protein sequence ID" value="CAF1433153.1"/>
    <property type="molecule type" value="Genomic_DNA"/>
</dbReference>